<gene>
    <name evidence="3" type="ORF">ACFSQZ_09825</name>
</gene>
<dbReference type="PIRSF" id="PIRSF000451">
    <property type="entry name" value="PKS_III"/>
    <property type="match status" value="1"/>
</dbReference>
<comment type="caution">
    <text evidence="3">The sequence shown here is derived from an EMBL/GenBank/DDBJ whole genome shotgun (WGS) entry which is preliminary data.</text>
</comment>
<proteinExistence type="predicted"/>
<dbReference type="InterPro" id="IPR011141">
    <property type="entry name" value="Polyketide_synthase_type-III"/>
</dbReference>
<organism evidence="3 4">
    <name type="scientific">Rubritalea spongiae</name>
    <dbReference type="NCBI Taxonomy" id="430797"/>
    <lineage>
        <taxon>Bacteria</taxon>
        <taxon>Pseudomonadati</taxon>
        <taxon>Verrucomicrobiota</taxon>
        <taxon>Verrucomicrobiia</taxon>
        <taxon>Verrucomicrobiales</taxon>
        <taxon>Rubritaleaceae</taxon>
        <taxon>Rubritalea</taxon>
    </lineage>
</organism>
<dbReference type="EMBL" id="JBHUJC010000027">
    <property type="protein sequence ID" value="MFD2276766.1"/>
    <property type="molecule type" value="Genomic_DNA"/>
</dbReference>
<evidence type="ECO:0000313" key="3">
    <source>
        <dbReference type="EMBL" id="MFD2276766.1"/>
    </source>
</evidence>
<protein>
    <submittedName>
        <fullName evidence="3">Type III polyketide synthase</fullName>
    </submittedName>
</protein>
<sequence length="343" mass="36906">MKLHSVASAFPSYAYTQEESLEAMRGAPFWTELSGRSRLVLEKVLSGNSGIEKRHFCVDALEDAWSRDAQGLNEAYEREAPKLAAEAVRKAVAKSGHKPGEIDALFLCSCTGFLCPGVSSYVAAELGLREDVFLQDMTGLGCGAAVPLLRAAKGVLSDNPDAAVVTVAVEVCSAAFYVEDDFGVLISTCIFGDGAAAAVWTGESDGWQLGHFQSLHLPEHREKIRFTNAAGKLRNQLDKTVPELAGNAVARLYAQRTIETPDAWVTHGGGRDVLEQLDSVLPNVEYARSVMRDYGNLSSPSVLVGLERFIESRSSETSAWICAFGAGFSAHSCELEYVGNCGE</sequence>
<dbReference type="SUPFAM" id="SSF53901">
    <property type="entry name" value="Thiolase-like"/>
    <property type="match status" value="2"/>
</dbReference>
<dbReference type="RefSeq" id="WP_377095754.1">
    <property type="nucleotide sequence ID" value="NZ_JBHSJM010000001.1"/>
</dbReference>
<accession>A0ABW5E2E3</accession>
<dbReference type="Proteomes" id="UP001597297">
    <property type="component" value="Unassembled WGS sequence"/>
</dbReference>
<dbReference type="Pfam" id="PF08392">
    <property type="entry name" value="FAE1_CUT1_RppA"/>
    <property type="match status" value="1"/>
</dbReference>
<dbReference type="InterPro" id="IPR013601">
    <property type="entry name" value="FAE1_typ3_polyketide_synth"/>
</dbReference>
<evidence type="ECO:0000256" key="1">
    <source>
        <dbReference type="ARBA" id="ARBA00022679"/>
    </source>
</evidence>
<dbReference type="PANTHER" id="PTHR11877:SF46">
    <property type="entry name" value="TYPE III POLYKETIDE SYNTHASE A"/>
    <property type="match status" value="1"/>
</dbReference>
<evidence type="ECO:0000313" key="4">
    <source>
        <dbReference type="Proteomes" id="UP001597297"/>
    </source>
</evidence>
<keyword evidence="4" id="KW-1185">Reference proteome</keyword>
<evidence type="ECO:0000259" key="2">
    <source>
        <dbReference type="Pfam" id="PF08392"/>
    </source>
</evidence>
<dbReference type="PANTHER" id="PTHR11877">
    <property type="entry name" value="HYDROXYMETHYLGLUTARYL-COA SYNTHASE"/>
    <property type="match status" value="1"/>
</dbReference>
<dbReference type="InterPro" id="IPR016039">
    <property type="entry name" value="Thiolase-like"/>
</dbReference>
<name>A0ABW5E2E3_9BACT</name>
<keyword evidence="1" id="KW-0808">Transferase</keyword>
<feature type="domain" description="FAE" evidence="2">
    <location>
        <begin position="48"/>
        <end position="205"/>
    </location>
</feature>
<reference evidence="4" key="1">
    <citation type="journal article" date="2019" name="Int. J. Syst. Evol. Microbiol.">
        <title>The Global Catalogue of Microorganisms (GCM) 10K type strain sequencing project: providing services to taxonomists for standard genome sequencing and annotation.</title>
        <authorList>
            <consortium name="The Broad Institute Genomics Platform"/>
            <consortium name="The Broad Institute Genome Sequencing Center for Infectious Disease"/>
            <person name="Wu L."/>
            <person name="Ma J."/>
        </authorList>
    </citation>
    <scope>NUCLEOTIDE SEQUENCE [LARGE SCALE GENOMIC DNA]</scope>
    <source>
        <strain evidence="4">JCM 16545</strain>
    </source>
</reference>
<dbReference type="Gene3D" id="3.40.47.10">
    <property type="match status" value="2"/>
</dbReference>